<comment type="caution">
    <text evidence="4">The sequence shown here is derived from an EMBL/GenBank/DDBJ whole genome shotgun (WGS) entry which is preliminary data.</text>
</comment>
<dbReference type="PROSITE" id="PS00086">
    <property type="entry name" value="CYTOCHROME_P450"/>
    <property type="match status" value="1"/>
</dbReference>
<dbReference type="AlphaFoldDB" id="A0A8X7RGJ8"/>
<evidence type="ECO:0000313" key="5">
    <source>
        <dbReference type="Proteomes" id="UP000886595"/>
    </source>
</evidence>
<dbReference type="InterPro" id="IPR002401">
    <property type="entry name" value="Cyt_P450_E_grp-I"/>
</dbReference>
<feature type="transmembrane region" description="Helical" evidence="3">
    <location>
        <begin position="409"/>
        <end position="428"/>
    </location>
</feature>
<keyword evidence="3" id="KW-0472">Membrane</keyword>
<dbReference type="Proteomes" id="UP000886595">
    <property type="component" value="Unassembled WGS sequence"/>
</dbReference>
<evidence type="ECO:0000256" key="1">
    <source>
        <dbReference type="ARBA" id="ARBA00010617"/>
    </source>
</evidence>
<dbReference type="Pfam" id="PF00067">
    <property type="entry name" value="p450"/>
    <property type="match status" value="3"/>
</dbReference>
<keyword evidence="3" id="KW-0812">Transmembrane</keyword>
<evidence type="ECO:0000256" key="3">
    <source>
        <dbReference type="SAM" id="Phobius"/>
    </source>
</evidence>
<proteinExistence type="inferred from homology"/>
<keyword evidence="3" id="KW-1133">Transmembrane helix</keyword>
<dbReference type="PRINTS" id="PR00463">
    <property type="entry name" value="EP450I"/>
</dbReference>
<protein>
    <submittedName>
        <fullName evidence="4">Uncharacterized protein</fullName>
    </submittedName>
</protein>
<dbReference type="GO" id="GO:0016705">
    <property type="term" value="F:oxidoreductase activity, acting on paired donors, with incorporation or reduction of molecular oxygen"/>
    <property type="evidence" value="ECO:0007669"/>
    <property type="project" value="InterPro"/>
</dbReference>
<accession>A0A8X7RGJ8</accession>
<feature type="transmembrane region" description="Helical" evidence="3">
    <location>
        <begin position="678"/>
        <end position="698"/>
    </location>
</feature>
<comment type="cofactor">
    <cofactor evidence="2">
        <name>heme</name>
        <dbReference type="ChEBI" id="CHEBI:30413"/>
    </cofactor>
</comment>
<keyword evidence="2" id="KW-0408">Iron</keyword>
<dbReference type="GO" id="GO:0004497">
    <property type="term" value="F:monooxygenase activity"/>
    <property type="evidence" value="ECO:0007669"/>
    <property type="project" value="InterPro"/>
</dbReference>
<dbReference type="Gene3D" id="1.10.630.10">
    <property type="entry name" value="Cytochrome P450"/>
    <property type="match status" value="4"/>
</dbReference>
<reference evidence="4 5" key="1">
    <citation type="submission" date="2020-02" db="EMBL/GenBank/DDBJ databases">
        <authorList>
            <person name="Ma Q."/>
            <person name="Huang Y."/>
            <person name="Song X."/>
            <person name="Pei D."/>
        </authorList>
    </citation>
    <scope>NUCLEOTIDE SEQUENCE [LARGE SCALE GENOMIC DNA]</scope>
    <source>
        <strain evidence="4">Sxm20200214</strain>
        <tissue evidence="4">Leaf</tissue>
    </source>
</reference>
<comment type="similarity">
    <text evidence="1">Belongs to the cytochrome P450 family.</text>
</comment>
<name>A0A8X7RGJ8_BRACI</name>
<evidence type="ECO:0000313" key="4">
    <source>
        <dbReference type="EMBL" id="KAG2284949.1"/>
    </source>
</evidence>
<keyword evidence="2" id="KW-0349">Heme</keyword>
<dbReference type="SUPFAM" id="SSF48264">
    <property type="entry name" value="Cytochrome P450"/>
    <property type="match status" value="3"/>
</dbReference>
<dbReference type="OrthoDB" id="2789670at2759"/>
<dbReference type="EMBL" id="JAAMPC010000010">
    <property type="protein sequence ID" value="KAG2284949.1"/>
    <property type="molecule type" value="Genomic_DNA"/>
</dbReference>
<feature type="binding site" description="axial binding residue" evidence="2">
    <location>
        <position position="353"/>
    </location>
    <ligand>
        <name>heme</name>
        <dbReference type="ChEBI" id="CHEBI:30413"/>
    </ligand>
    <ligandPart>
        <name>Fe</name>
        <dbReference type="ChEBI" id="CHEBI:18248"/>
    </ligandPart>
</feature>
<keyword evidence="2" id="KW-0479">Metal-binding</keyword>
<dbReference type="InterPro" id="IPR036396">
    <property type="entry name" value="Cyt_P450_sf"/>
</dbReference>
<sequence length="1050" mass="118348">MLPPGPPRLPIIGNIHQVGKLPHRSFSDLSRTYGPIMRLKFGRLNTVIITSSEAAREVLRTHDHILSGRMSPNAVRSINHHKVSVAWIHPSSARWRLLRKLSVTHLFSPQRIEATKALRMKKVQELEKFMDESSKREEAVDISRASFIATLNIISNILFSVDISSYGSGKSNGFHDSIIGVMEAAGSPDLANFFPFLGALDLQGTSKKMTLCTGKLFKVFRGFIDTKTAEKSLRKNPKEASTSDFLDALLDEAEPDNNDIEHLLLVTVLKETLRLHPPVPLLLPRKAETDVEIFGYLVPKNAQVLVNVWAIGRDPDVWENPAQFEPERFLGKETDVKGKDYELTPFGAGRRICPGLPLAVKMVSLMLVSLLYSFDWKLPNTIDMDETFDNFVQFLSTEKTKMQIVSENLLLPFCFILPCFFIFTMVRFRRNSTRSAMLPPGPPRLPIIGNIHQVEAAREVLKTHDQTLSGRDAPNSIRSINHDKVSVGWLHPSSARWRLLRKLMVTHLFSPQRIEASKALRMKKVQELVKFMDESSKREDAVHMSRASFTTTLNIISNILFSVDLGSYGSEKSNGFHDSVIRGMEAAGSPDLANFFPFLRFLDLQGNTKKMKFFIENLLKVFRGFIDTKTLEKLLRNNTKDASNSDFLDALLDETELDNNDIEHLLLKHQMEITSENAMSLLFCFISSCFLVFITARFRRGSRLTVTLPPGPPRLPFIGNIHQVGKNPHRSFADLSKTYGPIMSLNLGSLKSVVITSPEAAREVLRTHDQILSARKSTDSIRSVGHHEVSVIWLPASSARWRMLRKLSINQMFSPQRMEATKALRMKKMQELVSFMHERSEKEEAVDISRASFTTVLNIISNILFSVDLGSYDVTSKSNRFRDTVIATMEAAGKPDAANYFPFMRFLDLQGNRKNMKACTEGLFRVFRGFIDAKRTEKSLDNSKDVSDSDFLDALLVLAEGDESELDNNDIEHLLLDMFAAGTDTSSSTLEWAMAELLNNPKSLARAQAEMDCLPNGVASEDLDMDETFGITLHRTNPLHAVPVKKRAYK</sequence>
<dbReference type="GO" id="GO:0005506">
    <property type="term" value="F:iron ion binding"/>
    <property type="evidence" value="ECO:0007669"/>
    <property type="project" value="InterPro"/>
</dbReference>
<organism evidence="4 5">
    <name type="scientific">Brassica carinata</name>
    <name type="common">Ethiopian mustard</name>
    <name type="synonym">Abyssinian cabbage</name>
    <dbReference type="NCBI Taxonomy" id="52824"/>
    <lineage>
        <taxon>Eukaryota</taxon>
        <taxon>Viridiplantae</taxon>
        <taxon>Streptophyta</taxon>
        <taxon>Embryophyta</taxon>
        <taxon>Tracheophyta</taxon>
        <taxon>Spermatophyta</taxon>
        <taxon>Magnoliopsida</taxon>
        <taxon>eudicotyledons</taxon>
        <taxon>Gunneridae</taxon>
        <taxon>Pentapetalae</taxon>
        <taxon>rosids</taxon>
        <taxon>malvids</taxon>
        <taxon>Brassicales</taxon>
        <taxon>Brassicaceae</taxon>
        <taxon>Brassiceae</taxon>
        <taxon>Brassica</taxon>
    </lineage>
</organism>
<dbReference type="GO" id="GO:0020037">
    <property type="term" value="F:heme binding"/>
    <property type="evidence" value="ECO:0007669"/>
    <property type="project" value="InterPro"/>
</dbReference>
<dbReference type="InterPro" id="IPR017972">
    <property type="entry name" value="Cyt_P450_CS"/>
</dbReference>
<evidence type="ECO:0000256" key="2">
    <source>
        <dbReference type="PIRSR" id="PIRSR602401-1"/>
    </source>
</evidence>
<dbReference type="PANTHER" id="PTHR47950:SF22">
    <property type="entry name" value="CYTOCHROME P450 76C1-RELATED"/>
    <property type="match status" value="1"/>
</dbReference>
<dbReference type="InterPro" id="IPR001128">
    <property type="entry name" value="Cyt_P450"/>
</dbReference>
<gene>
    <name evidence="4" type="ORF">Bca52824_044553</name>
</gene>
<dbReference type="PANTHER" id="PTHR47950">
    <property type="entry name" value="CYTOCHROME P450, FAMILY 76, SUBFAMILY C, POLYPEPTIDE 5-RELATED"/>
    <property type="match status" value="1"/>
</dbReference>
<keyword evidence="5" id="KW-1185">Reference proteome</keyword>